<feature type="chain" id="PRO_5003095688" evidence="5">
    <location>
        <begin position="29"/>
        <end position="149"/>
    </location>
</feature>
<dbReference type="SUPFAM" id="SSF53383">
    <property type="entry name" value="PLP-dependent transferases"/>
    <property type="match status" value="1"/>
</dbReference>
<evidence type="ECO:0000313" key="6">
    <source>
        <dbReference type="EMBL" id="CBJ34246.1"/>
    </source>
</evidence>
<dbReference type="GO" id="GO:0019346">
    <property type="term" value="P:transsulfuration"/>
    <property type="evidence" value="ECO:0007669"/>
    <property type="project" value="InterPro"/>
</dbReference>
<protein>
    <submittedName>
        <fullName evidence="6">Cystathionine beta-lyase</fullName>
        <ecNumber evidence="6">4.4.1.8</ecNumber>
    </submittedName>
</protein>
<evidence type="ECO:0000256" key="2">
    <source>
        <dbReference type="ARBA" id="ARBA00022898"/>
    </source>
</evidence>
<keyword evidence="3 6" id="KW-0456">Lyase</keyword>
<dbReference type="AlphaFoldDB" id="D7FMD7"/>
<dbReference type="InterPro" id="IPR015422">
    <property type="entry name" value="PyrdxlP-dep_Trfase_small"/>
</dbReference>
<feature type="signal peptide" evidence="5">
    <location>
        <begin position="1"/>
        <end position="28"/>
    </location>
</feature>
<evidence type="ECO:0000256" key="4">
    <source>
        <dbReference type="RuleBase" id="RU362118"/>
    </source>
</evidence>
<dbReference type="OrthoDB" id="3512640at2759"/>
<sequence>MCNVFLVRCHGLFCPLLVWQVYYTGLESHPDYDIHTAQASGGGSVVCFRTGSLAFSQHIVSVTKLFKITVSFGSVNSLISMPAAMSHASIPAEVRAAREFPNDLVRLSIGIESAEDLIADLTKAMQSYTAPGPSAAAKAAAAASTSAEQ</sequence>
<dbReference type="GO" id="GO:0016846">
    <property type="term" value="F:carbon-sulfur lyase activity"/>
    <property type="evidence" value="ECO:0007669"/>
    <property type="project" value="TreeGrafter"/>
</dbReference>
<reference evidence="6 7" key="1">
    <citation type="journal article" date="2010" name="Nature">
        <title>The Ectocarpus genome and the independent evolution of multicellularity in brown algae.</title>
        <authorList>
            <person name="Cock J.M."/>
            <person name="Sterck L."/>
            <person name="Rouze P."/>
            <person name="Scornet D."/>
            <person name="Allen A.E."/>
            <person name="Amoutzias G."/>
            <person name="Anthouard V."/>
            <person name="Artiguenave F."/>
            <person name="Aury J.M."/>
            <person name="Badger J.H."/>
            <person name="Beszteri B."/>
            <person name="Billiau K."/>
            <person name="Bonnet E."/>
            <person name="Bothwell J.H."/>
            <person name="Bowler C."/>
            <person name="Boyen C."/>
            <person name="Brownlee C."/>
            <person name="Carrano C.J."/>
            <person name="Charrier B."/>
            <person name="Cho G.Y."/>
            <person name="Coelho S.M."/>
            <person name="Collen J."/>
            <person name="Corre E."/>
            <person name="Da Silva C."/>
            <person name="Delage L."/>
            <person name="Delaroque N."/>
            <person name="Dittami S.M."/>
            <person name="Doulbeau S."/>
            <person name="Elias M."/>
            <person name="Farnham G."/>
            <person name="Gachon C.M."/>
            <person name="Gschloessl B."/>
            <person name="Heesch S."/>
            <person name="Jabbari K."/>
            <person name="Jubin C."/>
            <person name="Kawai H."/>
            <person name="Kimura K."/>
            <person name="Kloareg B."/>
            <person name="Kupper F.C."/>
            <person name="Lang D."/>
            <person name="Le Bail A."/>
            <person name="Leblanc C."/>
            <person name="Lerouge P."/>
            <person name="Lohr M."/>
            <person name="Lopez P.J."/>
            <person name="Martens C."/>
            <person name="Maumus F."/>
            <person name="Michel G."/>
            <person name="Miranda-Saavedra D."/>
            <person name="Morales J."/>
            <person name="Moreau H."/>
            <person name="Motomura T."/>
            <person name="Nagasato C."/>
            <person name="Napoli C.A."/>
            <person name="Nelson D.R."/>
            <person name="Nyvall-Collen P."/>
            <person name="Peters A.F."/>
            <person name="Pommier C."/>
            <person name="Potin P."/>
            <person name="Poulain J."/>
            <person name="Quesneville H."/>
            <person name="Read B."/>
            <person name="Rensing S.A."/>
            <person name="Ritter A."/>
            <person name="Rousvoal S."/>
            <person name="Samanta M."/>
            <person name="Samson G."/>
            <person name="Schroeder D.C."/>
            <person name="Segurens B."/>
            <person name="Strittmatter M."/>
            <person name="Tonon T."/>
            <person name="Tregear J.W."/>
            <person name="Valentin K."/>
            <person name="von Dassow P."/>
            <person name="Yamagishi T."/>
            <person name="Van de Peer Y."/>
            <person name="Wincker P."/>
        </authorList>
    </citation>
    <scope>NUCLEOTIDE SEQUENCE [LARGE SCALE GENOMIC DNA]</scope>
    <source>
        <strain evidence="7">Ec32 / CCAP1310/4</strain>
    </source>
</reference>
<name>D7FMD7_ECTSI</name>
<proteinExistence type="inferred from homology"/>
<dbReference type="PANTHER" id="PTHR11808:SF50">
    <property type="entry name" value="CYSTATHIONINE BETA-LYASE"/>
    <property type="match status" value="1"/>
</dbReference>
<dbReference type="STRING" id="2880.D7FMD7"/>
<comment type="cofactor">
    <cofactor evidence="1 4">
        <name>pyridoxal 5'-phosphate</name>
        <dbReference type="ChEBI" id="CHEBI:597326"/>
    </cofactor>
</comment>
<dbReference type="PANTHER" id="PTHR11808">
    <property type="entry name" value="TRANS-SULFURATION ENZYME FAMILY MEMBER"/>
    <property type="match status" value="1"/>
</dbReference>
<dbReference type="GO" id="GO:0005737">
    <property type="term" value="C:cytoplasm"/>
    <property type="evidence" value="ECO:0007669"/>
    <property type="project" value="TreeGrafter"/>
</dbReference>
<dbReference type="InterPro" id="IPR000277">
    <property type="entry name" value="Cys/Met-Metab_PyrdxlP-dep_enz"/>
</dbReference>
<dbReference type="Pfam" id="PF01053">
    <property type="entry name" value="Cys_Met_Meta_PP"/>
    <property type="match status" value="1"/>
</dbReference>
<organism evidence="6 7">
    <name type="scientific">Ectocarpus siliculosus</name>
    <name type="common">Brown alga</name>
    <name type="synonym">Conferva siliculosa</name>
    <dbReference type="NCBI Taxonomy" id="2880"/>
    <lineage>
        <taxon>Eukaryota</taxon>
        <taxon>Sar</taxon>
        <taxon>Stramenopiles</taxon>
        <taxon>Ochrophyta</taxon>
        <taxon>PX clade</taxon>
        <taxon>Phaeophyceae</taxon>
        <taxon>Ectocarpales</taxon>
        <taxon>Ectocarpaceae</taxon>
        <taxon>Ectocarpus</taxon>
    </lineage>
</organism>
<evidence type="ECO:0000313" key="7">
    <source>
        <dbReference type="Proteomes" id="UP000002630"/>
    </source>
</evidence>
<dbReference type="Gene3D" id="3.90.1150.10">
    <property type="entry name" value="Aspartate Aminotransferase, domain 1"/>
    <property type="match status" value="1"/>
</dbReference>
<dbReference type="Proteomes" id="UP000002630">
    <property type="component" value="Unassembled WGS sequence"/>
</dbReference>
<evidence type="ECO:0000256" key="3">
    <source>
        <dbReference type="ARBA" id="ARBA00023239"/>
    </source>
</evidence>
<keyword evidence="2 4" id="KW-0663">Pyridoxal phosphate</keyword>
<dbReference type="GO" id="GO:0030170">
    <property type="term" value="F:pyridoxal phosphate binding"/>
    <property type="evidence" value="ECO:0007669"/>
    <property type="project" value="InterPro"/>
</dbReference>
<dbReference type="InParanoid" id="D7FMD7"/>
<comment type="similarity">
    <text evidence="4">Belongs to the trans-sulfuration enzymes family.</text>
</comment>
<dbReference type="InterPro" id="IPR015424">
    <property type="entry name" value="PyrdxlP-dep_Trfase"/>
</dbReference>
<keyword evidence="5" id="KW-0732">Signal</keyword>
<dbReference type="eggNOG" id="KOG0053">
    <property type="taxonomic scope" value="Eukaryota"/>
</dbReference>
<evidence type="ECO:0000256" key="5">
    <source>
        <dbReference type="SAM" id="SignalP"/>
    </source>
</evidence>
<keyword evidence="7" id="KW-1185">Reference proteome</keyword>
<dbReference type="EC" id="4.4.1.8" evidence="6"/>
<evidence type="ECO:0000256" key="1">
    <source>
        <dbReference type="ARBA" id="ARBA00001933"/>
    </source>
</evidence>
<gene>
    <name evidence="6" type="primary">CBL2</name>
    <name evidence="6" type="ORF">Esi_1678_0001</name>
</gene>
<accession>D7FMD7</accession>
<dbReference type="EMBL" id="FN649760">
    <property type="protein sequence ID" value="CBJ34246.1"/>
    <property type="molecule type" value="Genomic_DNA"/>
</dbReference>